<dbReference type="GO" id="GO:0043565">
    <property type="term" value="F:sequence-specific DNA binding"/>
    <property type="evidence" value="ECO:0007669"/>
    <property type="project" value="TreeGrafter"/>
</dbReference>
<gene>
    <name evidence="6" type="ORF">FXN63_13320</name>
</gene>
<organism evidence="6 7">
    <name type="scientific">Pigmentiphaga aceris</name>
    <dbReference type="NCBI Taxonomy" id="1940612"/>
    <lineage>
        <taxon>Bacteria</taxon>
        <taxon>Pseudomonadati</taxon>
        <taxon>Pseudomonadota</taxon>
        <taxon>Betaproteobacteria</taxon>
        <taxon>Burkholderiales</taxon>
        <taxon>Alcaligenaceae</taxon>
        <taxon>Pigmentiphaga</taxon>
    </lineage>
</organism>
<protein>
    <submittedName>
        <fullName evidence="6">LysR family transcriptional regulator</fullName>
    </submittedName>
</protein>
<evidence type="ECO:0000256" key="1">
    <source>
        <dbReference type="ARBA" id="ARBA00009437"/>
    </source>
</evidence>
<evidence type="ECO:0000256" key="4">
    <source>
        <dbReference type="ARBA" id="ARBA00023163"/>
    </source>
</evidence>
<evidence type="ECO:0000313" key="6">
    <source>
        <dbReference type="EMBL" id="QEI06701.1"/>
    </source>
</evidence>
<dbReference type="GO" id="GO:0006351">
    <property type="term" value="P:DNA-templated transcription"/>
    <property type="evidence" value="ECO:0007669"/>
    <property type="project" value="TreeGrafter"/>
</dbReference>
<dbReference type="InterPro" id="IPR036388">
    <property type="entry name" value="WH-like_DNA-bd_sf"/>
</dbReference>
<name>A0A5C0B1T1_9BURK</name>
<dbReference type="GO" id="GO:0003700">
    <property type="term" value="F:DNA-binding transcription factor activity"/>
    <property type="evidence" value="ECO:0007669"/>
    <property type="project" value="InterPro"/>
</dbReference>
<keyword evidence="4" id="KW-0804">Transcription</keyword>
<dbReference type="EMBL" id="CP043046">
    <property type="protein sequence ID" value="QEI06701.1"/>
    <property type="molecule type" value="Genomic_DNA"/>
</dbReference>
<dbReference type="Gene3D" id="1.10.10.10">
    <property type="entry name" value="Winged helix-like DNA-binding domain superfamily/Winged helix DNA-binding domain"/>
    <property type="match status" value="1"/>
</dbReference>
<dbReference type="AlphaFoldDB" id="A0A5C0B1T1"/>
<evidence type="ECO:0000256" key="3">
    <source>
        <dbReference type="ARBA" id="ARBA00023125"/>
    </source>
</evidence>
<dbReference type="InterPro" id="IPR005119">
    <property type="entry name" value="LysR_subst-bd"/>
</dbReference>
<sequence length="298" mass="33217">MSDVSIAALRAFRALARCGSFTATAKDLNLAQSAVSRYIGMLEAHLGQTLVLRGHRKVKLTHAGEMYLETVVRVLDELDHAALLLANEPRRPQVKILAMPSFSARWLVPRLTRLKAARIDVDLELATSIWDSDYHQDRFDIAIHYSDGAWPGATLLMHDGLVPVMSPRLLTRPSLEHVEALGQFCWLHDALRNTKWDQWLAASRIDGLKSERRVVLQDADATLTAAVEGVGIAMGHTVLIENDIREGRLIEAWPKRVPLAAGYHLIQSKRCARSPAAQAVAKWLLEEAAIFGRMQSDR</sequence>
<dbReference type="InterPro" id="IPR058163">
    <property type="entry name" value="LysR-type_TF_proteobact-type"/>
</dbReference>
<dbReference type="Gene3D" id="3.40.190.10">
    <property type="entry name" value="Periplasmic binding protein-like II"/>
    <property type="match status" value="2"/>
</dbReference>
<dbReference type="PANTHER" id="PTHR30537:SF74">
    <property type="entry name" value="HTH-TYPE TRANSCRIPTIONAL REGULATOR TRPI"/>
    <property type="match status" value="1"/>
</dbReference>
<dbReference type="Pfam" id="PF03466">
    <property type="entry name" value="LysR_substrate"/>
    <property type="match status" value="1"/>
</dbReference>
<keyword evidence="2" id="KW-0805">Transcription regulation</keyword>
<dbReference type="Proteomes" id="UP000325161">
    <property type="component" value="Chromosome"/>
</dbReference>
<evidence type="ECO:0000313" key="7">
    <source>
        <dbReference type="Proteomes" id="UP000325161"/>
    </source>
</evidence>
<dbReference type="CDD" id="cd08432">
    <property type="entry name" value="PBP2_GcdR_TrpI_HvrB_AmpR_like"/>
    <property type="match status" value="1"/>
</dbReference>
<dbReference type="SUPFAM" id="SSF46785">
    <property type="entry name" value="Winged helix' DNA-binding domain"/>
    <property type="match status" value="1"/>
</dbReference>
<dbReference type="OrthoDB" id="8591238at2"/>
<dbReference type="SUPFAM" id="SSF53850">
    <property type="entry name" value="Periplasmic binding protein-like II"/>
    <property type="match status" value="1"/>
</dbReference>
<dbReference type="FunFam" id="1.10.10.10:FF:000001">
    <property type="entry name" value="LysR family transcriptional regulator"/>
    <property type="match status" value="1"/>
</dbReference>
<keyword evidence="3" id="KW-0238">DNA-binding</keyword>
<keyword evidence="7" id="KW-1185">Reference proteome</keyword>
<dbReference type="PANTHER" id="PTHR30537">
    <property type="entry name" value="HTH-TYPE TRANSCRIPTIONAL REGULATOR"/>
    <property type="match status" value="1"/>
</dbReference>
<accession>A0A5C0B1T1</accession>
<dbReference type="PRINTS" id="PR00039">
    <property type="entry name" value="HTHLYSR"/>
</dbReference>
<dbReference type="Pfam" id="PF00126">
    <property type="entry name" value="HTH_1"/>
    <property type="match status" value="1"/>
</dbReference>
<dbReference type="InterPro" id="IPR036390">
    <property type="entry name" value="WH_DNA-bd_sf"/>
</dbReference>
<feature type="domain" description="HTH lysR-type" evidence="5">
    <location>
        <begin position="4"/>
        <end position="61"/>
    </location>
</feature>
<evidence type="ECO:0000259" key="5">
    <source>
        <dbReference type="PROSITE" id="PS50931"/>
    </source>
</evidence>
<reference evidence="6 7" key="1">
    <citation type="submission" date="2019-08" db="EMBL/GenBank/DDBJ databases">
        <title>Amphibian skin-associated Pigmentiphaga: genome sequence and occurrence across geography and hosts.</title>
        <authorList>
            <person name="Bletz M.C."/>
            <person name="Bunk B."/>
            <person name="Sproeer C."/>
            <person name="Biwer P."/>
            <person name="Reiter S."/>
            <person name="Rabemananjara F.C.E."/>
            <person name="Schulz S."/>
            <person name="Overmann J."/>
            <person name="Vences M."/>
        </authorList>
    </citation>
    <scope>NUCLEOTIDE SEQUENCE [LARGE SCALE GENOMIC DNA]</scope>
    <source>
        <strain evidence="6 7">Mada1488</strain>
    </source>
</reference>
<evidence type="ECO:0000256" key="2">
    <source>
        <dbReference type="ARBA" id="ARBA00023015"/>
    </source>
</evidence>
<dbReference type="PROSITE" id="PS50931">
    <property type="entry name" value="HTH_LYSR"/>
    <property type="match status" value="1"/>
</dbReference>
<dbReference type="InterPro" id="IPR000847">
    <property type="entry name" value="LysR_HTH_N"/>
</dbReference>
<dbReference type="KEGG" id="pacr:FXN63_13320"/>
<proteinExistence type="inferred from homology"/>
<comment type="similarity">
    <text evidence="1">Belongs to the LysR transcriptional regulatory family.</text>
</comment>